<dbReference type="GO" id="GO:0008757">
    <property type="term" value="F:S-adenosylmethionine-dependent methyltransferase activity"/>
    <property type="evidence" value="ECO:0007669"/>
    <property type="project" value="InterPro"/>
</dbReference>
<protein>
    <submittedName>
        <fullName evidence="3">Methyltransferase</fullName>
    </submittedName>
</protein>
<comment type="caution">
    <text evidence="3">The sequence shown here is derived from an EMBL/GenBank/DDBJ whole genome shotgun (WGS) entry which is preliminary data.</text>
</comment>
<dbReference type="Pfam" id="PF08241">
    <property type="entry name" value="Methyltransf_11"/>
    <property type="match status" value="1"/>
</dbReference>
<dbReference type="GO" id="GO:0032259">
    <property type="term" value="P:methylation"/>
    <property type="evidence" value="ECO:0007669"/>
    <property type="project" value="UniProtKB-KW"/>
</dbReference>
<proteinExistence type="predicted"/>
<feature type="region of interest" description="Disordered" evidence="1">
    <location>
        <begin position="1"/>
        <end position="21"/>
    </location>
</feature>
<evidence type="ECO:0000256" key="1">
    <source>
        <dbReference type="SAM" id="MobiDB-lite"/>
    </source>
</evidence>
<feature type="domain" description="Methyltransferase type 11" evidence="2">
    <location>
        <begin position="40"/>
        <end position="136"/>
    </location>
</feature>
<dbReference type="PANTHER" id="PTHR43861">
    <property type="entry name" value="TRANS-ACONITATE 2-METHYLTRANSFERASE-RELATED"/>
    <property type="match status" value="1"/>
</dbReference>
<evidence type="ECO:0000313" key="4">
    <source>
        <dbReference type="Proteomes" id="UP000234857"/>
    </source>
</evidence>
<evidence type="ECO:0000313" key="3">
    <source>
        <dbReference type="EMBL" id="PLX18313.1"/>
    </source>
</evidence>
<name>A0A2N5ZI62_MUIH1</name>
<dbReference type="SUPFAM" id="SSF53335">
    <property type="entry name" value="S-adenosyl-L-methionine-dependent methyltransferases"/>
    <property type="match status" value="1"/>
</dbReference>
<dbReference type="Gene3D" id="3.40.50.150">
    <property type="entry name" value="Vaccinia Virus protein VP39"/>
    <property type="match status" value="1"/>
</dbReference>
<dbReference type="CDD" id="cd02440">
    <property type="entry name" value="AdoMet_MTases"/>
    <property type="match status" value="1"/>
</dbReference>
<dbReference type="PANTHER" id="PTHR43861:SF1">
    <property type="entry name" value="TRANS-ACONITATE 2-METHYLTRANSFERASE"/>
    <property type="match status" value="1"/>
</dbReference>
<organism evidence="3 4">
    <name type="scientific">Muiribacterium halophilum</name>
    <dbReference type="NCBI Taxonomy" id="2053465"/>
    <lineage>
        <taxon>Bacteria</taxon>
        <taxon>Candidatus Muiribacteriota</taxon>
        <taxon>Candidatus Muiribacteriia</taxon>
        <taxon>Candidatus Muiribacteriales</taxon>
        <taxon>Candidatus Muiribacteriaceae</taxon>
        <taxon>Candidatus Muiribacterium</taxon>
    </lineage>
</organism>
<keyword evidence="3" id="KW-0808">Transferase</keyword>
<sequence length="187" mass="21141">MNKVFNPSNKHRLDNPERRKNMPPEKILGIIELKKGDVFLDVGAGTGYFSIPALDTVGENGRVIAADISDEMLTEIEKKTGDPHNLLLMETTPNEILLPSKSVDKILMSMVLHEINDQIMYLKNLNDILRDNGTITIVEWKKEETGKGPSIKHRISKEELDELAIKAGFSRINNHEFDALYVAVYKK</sequence>
<dbReference type="EMBL" id="PKTG01000064">
    <property type="protein sequence ID" value="PLX18313.1"/>
    <property type="molecule type" value="Genomic_DNA"/>
</dbReference>
<accession>A0A2N5ZI62</accession>
<gene>
    <name evidence="3" type="ORF">C0601_04665</name>
</gene>
<keyword evidence="3" id="KW-0489">Methyltransferase</keyword>
<dbReference type="AlphaFoldDB" id="A0A2N5ZI62"/>
<evidence type="ECO:0000259" key="2">
    <source>
        <dbReference type="Pfam" id="PF08241"/>
    </source>
</evidence>
<dbReference type="Proteomes" id="UP000234857">
    <property type="component" value="Unassembled WGS sequence"/>
</dbReference>
<feature type="compositionally biased region" description="Basic and acidic residues" evidence="1">
    <location>
        <begin position="11"/>
        <end position="21"/>
    </location>
</feature>
<reference evidence="3 4" key="1">
    <citation type="submission" date="2017-11" db="EMBL/GenBank/DDBJ databases">
        <title>Genome-resolved metagenomics identifies genetic mobility, metabolic interactions, and unexpected diversity in perchlorate-reducing communities.</title>
        <authorList>
            <person name="Barnum T.P."/>
            <person name="Figueroa I.A."/>
            <person name="Carlstrom C.I."/>
            <person name="Lucas L.N."/>
            <person name="Engelbrektson A.L."/>
            <person name="Coates J.D."/>
        </authorList>
    </citation>
    <scope>NUCLEOTIDE SEQUENCE [LARGE SCALE GENOMIC DNA]</scope>
    <source>
        <strain evidence="3">BM706</strain>
    </source>
</reference>
<dbReference type="InterPro" id="IPR013216">
    <property type="entry name" value="Methyltransf_11"/>
</dbReference>
<dbReference type="InterPro" id="IPR029063">
    <property type="entry name" value="SAM-dependent_MTases_sf"/>
</dbReference>